<dbReference type="Gene3D" id="3.40.190.10">
    <property type="entry name" value="Periplasmic binding protein-like II"/>
    <property type="match status" value="2"/>
</dbReference>
<dbReference type="EMBL" id="JBHSJB010000004">
    <property type="protein sequence ID" value="MFC5052954.1"/>
    <property type="molecule type" value="Genomic_DNA"/>
</dbReference>
<protein>
    <submittedName>
        <fullName evidence="1">TAXI family TRAP transporter solute-binding subunit</fullName>
    </submittedName>
</protein>
<dbReference type="PROSITE" id="PS51257">
    <property type="entry name" value="PROKAR_LIPOPROTEIN"/>
    <property type="match status" value="1"/>
</dbReference>
<gene>
    <name evidence="1" type="ORF">ACFPFM_04190</name>
</gene>
<evidence type="ECO:0000313" key="2">
    <source>
        <dbReference type="Proteomes" id="UP001595833"/>
    </source>
</evidence>
<name>A0ABV9XRD5_9PSEU</name>
<dbReference type="NCBIfam" id="TIGR02122">
    <property type="entry name" value="TRAP_TAXI"/>
    <property type="match status" value="1"/>
</dbReference>
<evidence type="ECO:0000313" key="1">
    <source>
        <dbReference type="EMBL" id="MFC5052954.1"/>
    </source>
</evidence>
<comment type="caution">
    <text evidence="1">The sequence shown here is derived from an EMBL/GenBank/DDBJ whole genome shotgun (WGS) entry which is preliminary data.</text>
</comment>
<keyword evidence="2" id="KW-1185">Reference proteome</keyword>
<dbReference type="RefSeq" id="WP_344037983.1">
    <property type="nucleotide sequence ID" value="NZ_BAAAKE010000009.1"/>
</dbReference>
<reference evidence="2" key="1">
    <citation type="journal article" date="2019" name="Int. J. Syst. Evol. Microbiol.">
        <title>The Global Catalogue of Microorganisms (GCM) 10K type strain sequencing project: providing services to taxonomists for standard genome sequencing and annotation.</title>
        <authorList>
            <consortium name="The Broad Institute Genomics Platform"/>
            <consortium name="The Broad Institute Genome Sequencing Center for Infectious Disease"/>
            <person name="Wu L."/>
            <person name="Ma J."/>
        </authorList>
    </citation>
    <scope>NUCLEOTIDE SEQUENCE [LARGE SCALE GENOMIC DNA]</scope>
    <source>
        <strain evidence="2">KCTC 12848</strain>
    </source>
</reference>
<organism evidence="1 2">
    <name type="scientific">Saccharothrix xinjiangensis</name>
    <dbReference type="NCBI Taxonomy" id="204798"/>
    <lineage>
        <taxon>Bacteria</taxon>
        <taxon>Bacillati</taxon>
        <taxon>Actinomycetota</taxon>
        <taxon>Actinomycetes</taxon>
        <taxon>Pseudonocardiales</taxon>
        <taxon>Pseudonocardiaceae</taxon>
        <taxon>Saccharothrix</taxon>
    </lineage>
</organism>
<dbReference type="Pfam" id="PF16868">
    <property type="entry name" value="NMT1_3"/>
    <property type="match status" value="1"/>
</dbReference>
<accession>A0ABV9XRD5</accession>
<dbReference type="PANTHER" id="PTHR42941">
    <property type="entry name" value="SLL1037 PROTEIN"/>
    <property type="match status" value="1"/>
</dbReference>
<dbReference type="Proteomes" id="UP001595833">
    <property type="component" value="Unassembled WGS sequence"/>
</dbReference>
<dbReference type="SUPFAM" id="SSF53850">
    <property type="entry name" value="Periplasmic binding protein-like II"/>
    <property type="match status" value="1"/>
</dbReference>
<sequence length="303" mass="31714">MTVERRSFLLGLPAAWAAIAWTTACTAGEPPGELVIAAGEHGGFYFDFATLLAARLGELRARPLETEGSRQNLELLGTGGAQVALALADSAHAADPALELRALGRVYENYLQLVVRADDPARRAADLAGRTVSLGARGSGAALSGERMLAALDLRGVRVEHHRLEDAAAALARGRVDAVLWSGGVPTPKLDELPGIRLLPLAELVPALRRAHGSLYEQVQVPVGVYGADREVPTIGVANLLVCRAALPDAVAGAITRALVARAAELVPEQALGTQYLDVRSLIGTARLPLHPGAAAAYRDLHG</sequence>
<proteinExistence type="predicted"/>
<dbReference type="PANTHER" id="PTHR42941:SF1">
    <property type="entry name" value="SLL1037 PROTEIN"/>
    <property type="match status" value="1"/>
</dbReference>
<dbReference type="InterPro" id="IPR011852">
    <property type="entry name" value="TRAP_TAXI"/>
</dbReference>